<feature type="region of interest" description="Disordered" evidence="1">
    <location>
        <begin position="142"/>
        <end position="163"/>
    </location>
</feature>
<dbReference type="EMBL" id="JAOQAZ010000028">
    <property type="protein sequence ID" value="KAJ4251407.1"/>
    <property type="molecule type" value="Genomic_DNA"/>
</dbReference>
<dbReference type="InterPro" id="IPR032675">
    <property type="entry name" value="LRR_dom_sf"/>
</dbReference>
<reference evidence="2" key="1">
    <citation type="submission" date="2022-09" db="EMBL/GenBank/DDBJ databases">
        <title>Fusarium specimens isolated from Avocado Roots.</title>
        <authorList>
            <person name="Stajich J."/>
            <person name="Roper C."/>
            <person name="Heimlech-Rivalta G."/>
        </authorList>
    </citation>
    <scope>NUCLEOTIDE SEQUENCE</scope>
    <source>
        <strain evidence="2">CF00136</strain>
    </source>
</reference>
<evidence type="ECO:0000313" key="3">
    <source>
        <dbReference type="Proteomes" id="UP001152049"/>
    </source>
</evidence>
<dbReference type="OrthoDB" id="5081092at2759"/>
<accession>A0A9W8VCA5</accession>
<evidence type="ECO:0000256" key="1">
    <source>
        <dbReference type="SAM" id="MobiDB-lite"/>
    </source>
</evidence>
<keyword evidence="3" id="KW-1185">Reference proteome</keyword>
<protein>
    <recommendedName>
        <fullName evidence="4">F-box domain-containing protein</fullName>
    </recommendedName>
</protein>
<gene>
    <name evidence="2" type="ORF">NW762_011389</name>
</gene>
<name>A0A9W8VCA5_9HYPO</name>
<organism evidence="2 3">
    <name type="scientific">Fusarium torreyae</name>
    <dbReference type="NCBI Taxonomy" id="1237075"/>
    <lineage>
        <taxon>Eukaryota</taxon>
        <taxon>Fungi</taxon>
        <taxon>Dikarya</taxon>
        <taxon>Ascomycota</taxon>
        <taxon>Pezizomycotina</taxon>
        <taxon>Sordariomycetes</taxon>
        <taxon>Hypocreomycetidae</taxon>
        <taxon>Hypocreales</taxon>
        <taxon>Nectriaceae</taxon>
        <taxon>Fusarium</taxon>
    </lineage>
</organism>
<sequence length="408" mass="46105">MALDTEKMMELARAAREGLPELAESSIWCEELRQGGVDSISALLLLWCKRLTDLVLVIDTFSPEENEDFFVLRFVTLLVNKLVVQAPQKPLRFHPLAELRSVVLRSLDTHCEVPAQYAAPFFHLPKLEVLAGVRLDNLSPRQPLRSVRDDPHDPDASDAGSFLDSDKTAESRLHCSRYLSLFPVGTSTIEELILQDLNITFAGLFTLVRACRSLKKLVLTTDCYSRTLSQSDRNSLVRSILHHASSLEELVLRLYEHDVWEDEVPSNGSTNLEGCFKSLYSLKRLTIDINVLYPIENGTKGEMIVDRLPSSLEHLCLECQPCIPQHALPNYIVDIPMFMEGCGSHGYLSKLESLELSWDQIEDHPVLWSLGQLRMIAAEKGVRLRFRGDNRNLYPDFVPEPEPPLPGC</sequence>
<comment type="caution">
    <text evidence="2">The sequence shown here is derived from an EMBL/GenBank/DDBJ whole genome shotgun (WGS) entry which is preliminary data.</text>
</comment>
<evidence type="ECO:0008006" key="4">
    <source>
        <dbReference type="Google" id="ProtNLM"/>
    </source>
</evidence>
<proteinExistence type="predicted"/>
<dbReference type="Proteomes" id="UP001152049">
    <property type="component" value="Unassembled WGS sequence"/>
</dbReference>
<dbReference type="Gene3D" id="3.80.10.10">
    <property type="entry name" value="Ribonuclease Inhibitor"/>
    <property type="match status" value="1"/>
</dbReference>
<evidence type="ECO:0000313" key="2">
    <source>
        <dbReference type="EMBL" id="KAJ4251407.1"/>
    </source>
</evidence>
<dbReference type="AlphaFoldDB" id="A0A9W8VCA5"/>
<dbReference type="SUPFAM" id="SSF52047">
    <property type="entry name" value="RNI-like"/>
    <property type="match status" value="1"/>
</dbReference>
<feature type="compositionally biased region" description="Basic and acidic residues" evidence="1">
    <location>
        <begin position="146"/>
        <end position="155"/>
    </location>
</feature>